<keyword evidence="1" id="KW-0732">Signal</keyword>
<dbReference type="InterPro" id="IPR010869">
    <property type="entry name" value="DUF1501"/>
</dbReference>
<dbReference type="Proteomes" id="UP000515804">
    <property type="component" value="Chromosome"/>
</dbReference>
<gene>
    <name evidence="2" type="ORF">H9L16_00315</name>
</gene>
<protein>
    <submittedName>
        <fullName evidence="2">DUF1501 domain-containing protein</fullName>
    </submittedName>
</protein>
<organism evidence="2 3">
    <name type="scientific">Thermomonas carbonis</name>
    <dbReference type="NCBI Taxonomy" id="1463158"/>
    <lineage>
        <taxon>Bacteria</taxon>
        <taxon>Pseudomonadati</taxon>
        <taxon>Pseudomonadota</taxon>
        <taxon>Gammaproteobacteria</taxon>
        <taxon>Lysobacterales</taxon>
        <taxon>Lysobacteraceae</taxon>
        <taxon>Thermomonas</taxon>
    </lineage>
</organism>
<dbReference type="InterPro" id="IPR006311">
    <property type="entry name" value="TAT_signal"/>
</dbReference>
<dbReference type="PANTHER" id="PTHR43737">
    <property type="entry name" value="BLL7424 PROTEIN"/>
    <property type="match status" value="1"/>
</dbReference>
<dbReference type="AlphaFoldDB" id="A0A7G9SQL5"/>
<evidence type="ECO:0000256" key="1">
    <source>
        <dbReference type="SAM" id="SignalP"/>
    </source>
</evidence>
<accession>A0A7G9SQL5</accession>
<evidence type="ECO:0000313" key="3">
    <source>
        <dbReference type="Proteomes" id="UP000515804"/>
    </source>
</evidence>
<feature type="chain" id="PRO_5028867457" evidence="1">
    <location>
        <begin position="28"/>
        <end position="389"/>
    </location>
</feature>
<dbReference type="RefSeq" id="WP_187552657.1">
    <property type="nucleotide sequence ID" value="NZ_BMZL01000001.1"/>
</dbReference>
<dbReference type="Pfam" id="PF07394">
    <property type="entry name" value="DUF1501"/>
    <property type="match status" value="1"/>
</dbReference>
<keyword evidence="3" id="KW-1185">Reference proteome</keyword>
<evidence type="ECO:0000313" key="2">
    <source>
        <dbReference type="EMBL" id="QNN70140.1"/>
    </source>
</evidence>
<dbReference type="PROSITE" id="PS51318">
    <property type="entry name" value="TAT"/>
    <property type="match status" value="1"/>
</dbReference>
<dbReference type="EMBL" id="CP060719">
    <property type="protein sequence ID" value="QNN70140.1"/>
    <property type="molecule type" value="Genomic_DNA"/>
</dbReference>
<reference evidence="2 3" key="1">
    <citation type="submission" date="2020-08" db="EMBL/GenBank/DDBJ databases">
        <title>Genome sequence of Thermomonas carbonis KCTC 42013T.</title>
        <authorList>
            <person name="Hyun D.-W."/>
            <person name="Bae J.-W."/>
        </authorList>
    </citation>
    <scope>NUCLEOTIDE SEQUENCE [LARGE SCALE GENOMIC DNA]</scope>
    <source>
        <strain evidence="2 3">KCTC 42013</strain>
    </source>
</reference>
<feature type="signal peptide" evidence="1">
    <location>
        <begin position="1"/>
        <end position="27"/>
    </location>
</feature>
<dbReference type="KEGG" id="tcn:H9L16_00315"/>
<sequence length="389" mass="40646">MTLDRRRFLALSGSVAMLSLLPRFALAASSTTDTRFLLVLLRGGMDGLHALQPFGDPGFAALRGAFARADGQPAAHRLDADFALHGRLEFMAQLYAGKSLLPVVAIAPPYRQRSHFEAQDCVENGTSGSGGSTGWLNRCVAGVPGSKGLAISSVLPLAMRGKAEVATWSPPMPERLDPILWQQLQLLYAADPALAATFAAIDSDVGDMAAGRGGQAGLRLPQAMASAARFMSAADGPRIGFVEDTGWDTHNNALGVLNRKFGELDAGLKAFRDGALSTWNNTVVAIVTEFGRTAAINGTGGTDHGTGGVAFLAGGAVQGGRIAGDWPGIAKAQLNDGRDLRATTDMRSLFKGVLRDHLGIADAALVDQVFPESRGTAPMTGLLRRATAA</sequence>
<name>A0A7G9SQL5_9GAMM</name>
<dbReference type="PANTHER" id="PTHR43737:SF1">
    <property type="entry name" value="DUF1501 DOMAIN-CONTAINING PROTEIN"/>
    <property type="match status" value="1"/>
</dbReference>
<proteinExistence type="predicted"/>